<proteinExistence type="predicted"/>
<dbReference type="PANTHER" id="PTHR10704:SF44">
    <property type="entry name" value="LD35051P-RELATED"/>
    <property type="match status" value="1"/>
</dbReference>
<keyword evidence="3" id="KW-1185">Reference proteome</keyword>
<evidence type="ECO:0008006" key="4">
    <source>
        <dbReference type="Google" id="ProtNLM"/>
    </source>
</evidence>
<protein>
    <recommendedName>
        <fullName evidence="4">Sulfotransferase</fullName>
    </recommendedName>
</protein>
<organism evidence="2 3">
    <name type="scientific">Streptomyces albiflavescens</name>
    <dbReference type="NCBI Taxonomy" id="1623582"/>
    <lineage>
        <taxon>Bacteria</taxon>
        <taxon>Bacillati</taxon>
        <taxon>Actinomycetota</taxon>
        <taxon>Actinomycetes</taxon>
        <taxon>Kitasatosporales</taxon>
        <taxon>Streptomycetaceae</taxon>
        <taxon>Streptomyces</taxon>
    </lineage>
</organism>
<sequence length="357" mass="38288">MSGPPRPPVRVLYITGWMRSGSTLLGNVLNELPGVRHIGELHFLWKNGVLGTGTNSSCGCGRPLTECPLWSEALAALPIGGTEATAHRMLGLQSALMRTRHTRDRLAEARGTRPAAPGVAELLDQSAAVYRRIAARGADRLVVDGSKCPAEAAALLGRSDLDVRVLHIVRDPRATALSYRSAKEYIDPMSPARSSGYWTAFNLASELVGTAAGDRYLRVRHEDLCARPRQTVAEVLRFAGLDDEAPVDESGRVPLGVNHTVTGNPDRLRRGVTQIRPDERWRTALSPADITAATVPALPLLGRYGYPVAPSRRSGTPPTPANGTAHPGTADTPSPKASSQTAARQGFVAPLWPGEFW</sequence>
<accession>A0A918D6Y1</accession>
<dbReference type="Pfam" id="PF13469">
    <property type="entry name" value="Sulfotransfer_3"/>
    <property type="match status" value="1"/>
</dbReference>
<evidence type="ECO:0000256" key="1">
    <source>
        <dbReference type="SAM" id="MobiDB-lite"/>
    </source>
</evidence>
<dbReference type="RefSeq" id="WP_189188683.1">
    <property type="nucleotide sequence ID" value="NZ_BMMM01000010.1"/>
</dbReference>
<dbReference type="SUPFAM" id="SSF52540">
    <property type="entry name" value="P-loop containing nucleoside triphosphate hydrolases"/>
    <property type="match status" value="1"/>
</dbReference>
<reference evidence="2 3" key="1">
    <citation type="journal article" date="2014" name="Int. J. Syst. Evol. Microbiol.">
        <title>Complete genome sequence of Corynebacterium casei LMG S-19264T (=DSM 44701T), isolated from a smear-ripened cheese.</title>
        <authorList>
            <consortium name="US DOE Joint Genome Institute (JGI-PGF)"/>
            <person name="Walter F."/>
            <person name="Albersmeier A."/>
            <person name="Kalinowski J."/>
            <person name="Ruckert C."/>
        </authorList>
    </citation>
    <scope>NUCLEOTIDE SEQUENCE [LARGE SCALE GENOMIC DNA]</scope>
    <source>
        <strain evidence="2 3">CGMCC 4.7111</strain>
    </source>
</reference>
<dbReference type="Proteomes" id="UP000600365">
    <property type="component" value="Unassembled WGS sequence"/>
</dbReference>
<feature type="compositionally biased region" description="Polar residues" evidence="1">
    <location>
        <begin position="331"/>
        <end position="343"/>
    </location>
</feature>
<dbReference type="EMBL" id="BMMM01000010">
    <property type="protein sequence ID" value="GGN74811.1"/>
    <property type="molecule type" value="Genomic_DNA"/>
</dbReference>
<dbReference type="PANTHER" id="PTHR10704">
    <property type="entry name" value="CARBOHYDRATE SULFOTRANSFERASE"/>
    <property type="match status" value="1"/>
</dbReference>
<name>A0A918D6Y1_9ACTN</name>
<dbReference type="InterPro" id="IPR027417">
    <property type="entry name" value="P-loop_NTPase"/>
</dbReference>
<evidence type="ECO:0000313" key="3">
    <source>
        <dbReference type="Proteomes" id="UP000600365"/>
    </source>
</evidence>
<comment type="caution">
    <text evidence="2">The sequence shown here is derived from an EMBL/GenBank/DDBJ whole genome shotgun (WGS) entry which is preliminary data.</text>
</comment>
<dbReference type="Gene3D" id="3.40.50.300">
    <property type="entry name" value="P-loop containing nucleotide triphosphate hydrolases"/>
    <property type="match status" value="1"/>
</dbReference>
<gene>
    <name evidence="2" type="ORF">GCM10011579_054280</name>
</gene>
<dbReference type="InterPro" id="IPR051135">
    <property type="entry name" value="Gal/GlcNAc/GalNAc_ST"/>
</dbReference>
<dbReference type="GO" id="GO:0006790">
    <property type="term" value="P:sulfur compound metabolic process"/>
    <property type="evidence" value="ECO:0007669"/>
    <property type="project" value="TreeGrafter"/>
</dbReference>
<dbReference type="GO" id="GO:0006044">
    <property type="term" value="P:N-acetylglucosamine metabolic process"/>
    <property type="evidence" value="ECO:0007669"/>
    <property type="project" value="TreeGrafter"/>
</dbReference>
<feature type="region of interest" description="Disordered" evidence="1">
    <location>
        <begin position="309"/>
        <end position="343"/>
    </location>
</feature>
<evidence type="ECO:0000313" key="2">
    <source>
        <dbReference type="EMBL" id="GGN74811.1"/>
    </source>
</evidence>
<dbReference type="AlphaFoldDB" id="A0A918D6Y1"/>
<dbReference type="GO" id="GO:0001517">
    <property type="term" value="F:N-acetylglucosamine 6-O-sulfotransferase activity"/>
    <property type="evidence" value="ECO:0007669"/>
    <property type="project" value="TreeGrafter"/>
</dbReference>